<keyword evidence="2" id="KW-1185">Reference proteome</keyword>
<gene>
    <name evidence="1" type="ORF">ACHAXA_009287</name>
</gene>
<name>A0ABD3RE38_9STRA</name>
<comment type="caution">
    <text evidence="1">The sequence shown here is derived from an EMBL/GenBank/DDBJ whole genome shotgun (WGS) entry which is preliminary data.</text>
</comment>
<accession>A0ABD3RE38</accession>
<dbReference type="Proteomes" id="UP001530377">
    <property type="component" value="Unassembled WGS sequence"/>
</dbReference>
<proteinExistence type="predicted"/>
<evidence type="ECO:0000313" key="1">
    <source>
        <dbReference type="EMBL" id="KAL3811287.1"/>
    </source>
</evidence>
<organism evidence="1 2">
    <name type="scientific">Cyclostephanos tholiformis</name>
    <dbReference type="NCBI Taxonomy" id="382380"/>
    <lineage>
        <taxon>Eukaryota</taxon>
        <taxon>Sar</taxon>
        <taxon>Stramenopiles</taxon>
        <taxon>Ochrophyta</taxon>
        <taxon>Bacillariophyta</taxon>
        <taxon>Coscinodiscophyceae</taxon>
        <taxon>Thalassiosirophycidae</taxon>
        <taxon>Stephanodiscales</taxon>
        <taxon>Stephanodiscaceae</taxon>
        <taxon>Cyclostephanos</taxon>
    </lineage>
</organism>
<evidence type="ECO:0000313" key="2">
    <source>
        <dbReference type="Proteomes" id="UP001530377"/>
    </source>
</evidence>
<dbReference type="EMBL" id="JALLPB020000270">
    <property type="protein sequence ID" value="KAL3811287.1"/>
    <property type="molecule type" value="Genomic_DNA"/>
</dbReference>
<reference evidence="1 2" key="1">
    <citation type="submission" date="2024-10" db="EMBL/GenBank/DDBJ databases">
        <title>Updated reference genomes for cyclostephanoid diatoms.</title>
        <authorList>
            <person name="Roberts W.R."/>
            <person name="Alverson A.J."/>
        </authorList>
    </citation>
    <scope>NUCLEOTIDE SEQUENCE [LARGE SCALE GENOMIC DNA]</scope>
    <source>
        <strain evidence="1 2">AJA228-03</strain>
    </source>
</reference>
<dbReference type="AlphaFoldDB" id="A0ABD3RE38"/>
<protein>
    <submittedName>
        <fullName evidence="1">Uncharacterized protein</fullName>
    </submittedName>
</protein>
<sequence>MALGSHPIHAAYANAAGEMGHSGGRRILEDGGLAERAHSNQPYANSRHVRDTFTSAFVR</sequence>